<sequence>MSSADVVDKVNTFLKLGVGDPYRLEHIKQAYILNSTIWKSDERYLEQLQEKYLVKHHVEQLDVQPETDENLESESENKNMIYCWKCGKMSLFEANFCMVCGSSLFEVDTESQTVDVKIPSVHSKNQRKTMGLKIPIMIGISVLILVILGVGYSQGSFDYVLEKQVMEETMEETMDEETIEEPTGTVVETSKTQCGPGTIPKDGVCILDERCGPGTIFDEDTYSCILDK</sequence>
<name>A0A7K4M8J7_9ARCH</name>
<organism evidence="2 3">
    <name type="scientific">Marine Group I thaumarchaeote</name>
    <dbReference type="NCBI Taxonomy" id="2511932"/>
    <lineage>
        <taxon>Archaea</taxon>
        <taxon>Nitrososphaerota</taxon>
        <taxon>Marine Group I</taxon>
    </lineage>
</organism>
<reference evidence="2 3" key="1">
    <citation type="journal article" date="2019" name="Environ. Microbiol.">
        <title>Genomics insights into ecotype formation of ammonia-oxidizing archaea in the deep ocean.</title>
        <authorList>
            <person name="Wang Y."/>
            <person name="Huang J.M."/>
            <person name="Cui G.J."/>
            <person name="Nunoura T."/>
            <person name="Takaki Y."/>
            <person name="Li W.L."/>
            <person name="Li J."/>
            <person name="Gao Z.M."/>
            <person name="Takai K."/>
            <person name="Zhang A.Q."/>
            <person name="Stepanauskas R."/>
        </authorList>
    </citation>
    <scope>NUCLEOTIDE SEQUENCE [LARGE SCALE GENOMIC DNA]</scope>
    <source>
        <strain evidence="2 3">L14</strain>
    </source>
</reference>
<dbReference type="AlphaFoldDB" id="A0A7K4M8J7"/>
<dbReference type="Proteomes" id="UP000587702">
    <property type="component" value="Unassembled WGS sequence"/>
</dbReference>
<evidence type="ECO:0008006" key="4">
    <source>
        <dbReference type="Google" id="ProtNLM"/>
    </source>
</evidence>
<keyword evidence="1" id="KW-0472">Membrane</keyword>
<proteinExistence type="predicted"/>
<feature type="transmembrane region" description="Helical" evidence="1">
    <location>
        <begin position="134"/>
        <end position="152"/>
    </location>
</feature>
<evidence type="ECO:0000313" key="2">
    <source>
        <dbReference type="EMBL" id="NWJ20110.1"/>
    </source>
</evidence>
<evidence type="ECO:0000256" key="1">
    <source>
        <dbReference type="SAM" id="Phobius"/>
    </source>
</evidence>
<keyword evidence="1" id="KW-1133">Transmembrane helix</keyword>
<accession>A0A7K4M8J7</accession>
<evidence type="ECO:0000313" key="3">
    <source>
        <dbReference type="Proteomes" id="UP000587702"/>
    </source>
</evidence>
<dbReference type="EMBL" id="JACATI010000003">
    <property type="protein sequence ID" value="NWJ20110.1"/>
    <property type="molecule type" value="Genomic_DNA"/>
</dbReference>
<gene>
    <name evidence="2" type="ORF">HX860_03440</name>
</gene>
<protein>
    <recommendedName>
        <fullName evidence="4">Zinc ribbon domain-containing protein</fullName>
    </recommendedName>
</protein>
<keyword evidence="1" id="KW-0812">Transmembrane</keyword>
<comment type="caution">
    <text evidence="2">The sequence shown here is derived from an EMBL/GenBank/DDBJ whole genome shotgun (WGS) entry which is preliminary data.</text>
</comment>